<name>A0ABX6D5C7_9BACI</name>
<keyword evidence="1 2" id="KW-0238">DNA-binding</keyword>
<dbReference type="RefSeq" id="WP_054770234.1">
    <property type="nucleotide sequence ID" value="NZ_CP045835.1"/>
</dbReference>
<dbReference type="NCBIfam" id="TIGR00621">
    <property type="entry name" value="ssb"/>
    <property type="match status" value="1"/>
</dbReference>
<evidence type="ECO:0000256" key="2">
    <source>
        <dbReference type="HAMAP-Rule" id="MF_00984"/>
    </source>
</evidence>
<dbReference type="InterPro" id="IPR011344">
    <property type="entry name" value="ssDNA-bd"/>
</dbReference>
<dbReference type="PROSITE" id="PS50935">
    <property type="entry name" value="SSB"/>
    <property type="match status" value="1"/>
</dbReference>
<comment type="caution">
    <text evidence="2">Lacks conserved residue(s) required for the propagation of feature annotation.</text>
</comment>
<accession>A0ABX6D5C7</accession>
<evidence type="ECO:0000256" key="1">
    <source>
        <dbReference type="ARBA" id="ARBA00023125"/>
    </source>
</evidence>
<evidence type="ECO:0000313" key="5">
    <source>
        <dbReference type="Proteomes" id="UP000373269"/>
    </source>
</evidence>
<dbReference type="EMBL" id="CP045835">
    <property type="protein sequence ID" value="QGG49977.1"/>
    <property type="molecule type" value="Genomic_DNA"/>
</dbReference>
<organism evidence="4 5">
    <name type="scientific">Lysinibacillus pakistanensis</name>
    <dbReference type="NCBI Taxonomy" id="759811"/>
    <lineage>
        <taxon>Bacteria</taxon>
        <taxon>Bacillati</taxon>
        <taxon>Bacillota</taxon>
        <taxon>Bacilli</taxon>
        <taxon>Bacillales</taxon>
        <taxon>Bacillaceae</taxon>
        <taxon>Lysinibacillus</taxon>
    </lineage>
</organism>
<dbReference type="GO" id="GO:0003677">
    <property type="term" value="F:DNA binding"/>
    <property type="evidence" value="ECO:0007669"/>
    <property type="project" value="UniProtKB-KW"/>
</dbReference>
<dbReference type="InterPro" id="IPR012340">
    <property type="entry name" value="NA-bd_OB-fold"/>
</dbReference>
<dbReference type="Pfam" id="PF00436">
    <property type="entry name" value="SSB"/>
    <property type="match status" value="1"/>
</dbReference>
<dbReference type="PANTHER" id="PTHR10302">
    <property type="entry name" value="SINGLE-STRANDED DNA-BINDING PROTEIN"/>
    <property type="match status" value="1"/>
</dbReference>
<evidence type="ECO:0000256" key="3">
    <source>
        <dbReference type="RuleBase" id="RU000524"/>
    </source>
</evidence>
<dbReference type="PANTHER" id="PTHR10302:SF27">
    <property type="entry name" value="SINGLE-STRANDED DNA-BINDING PROTEIN"/>
    <property type="match status" value="1"/>
</dbReference>
<keyword evidence="5" id="KW-1185">Reference proteome</keyword>
<comment type="subunit">
    <text evidence="2">Homotetramer.</text>
</comment>
<gene>
    <name evidence="4" type="primary">ssb</name>
    <name evidence="4" type="ORF">GDS87_03035</name>
</gene>
<evidence type="ECO:0000313" key="4">
    <source>
        <dbReference type="EMBL" id="QGG49977.1"/>
    </source>
</evidence>
<sequence length="140" mass="15803">MNQVGLVGRLTKDPVLRHLSENRVQTHFSLAINRNFKNNRGEVDADFILCTVWGRLAEHIVKYCGKGSLIGANGRIQSRSFVNEQSTKIFITEVVVEEVRFYHLKPRNSDEAIVPTKLSDEQEGLKDFVLPEAEAVLPVV</sequence>
<reference evidence="4 5" key="1">
    <citation type="submission" date="2019-11" db="EMBL/GenBank/DDBJ databases">
        <title>Whole Genome Sequencing and Comparative Genomic Analyses of Lysinibacillus pakistanensis LZH-9, a Halotolerant Strain with Excellent COD Removal Capability.</title>
        <authorList>
            <person name="Zhou H."/>
        </authorList>
    </citation>
    <scope>NUCLEOTIDE SEQUENCE [LARGE SCALE GENOMIC DNA]</scope>
    <source>
        <strain evidence="4 5">LZH-9</strain>
    </source>
</reference>
<dbReference type="Proteomes" id="UP000373269">
    <property type="component" value="Chromosome"/>
</dbReference>
<proteinExistence type="inferred from homology"/>
<dbReference type="InterPro" id="IPR000424">
    <property type="entry name" value="Primosome_PriB/ssb"/>
</dbReference>
<dbReference type="HAMAP" id="MF_00984">
    <property type="entry name" value="SSB"/>
    <property type="match status" value="1"/>
</dbReference>
<protein>
    <recommendedName>
        <fullName evidence="2 3">Single-stranded DNA-binding protein</fullName>
        <shortName evidence="2">SSB</shortName>
    </recommendedName>
</protein>
<dbReference type="Gene3D" id="2.40.50.140">
    <property type="entry name" value="Nucleic acid-binding proteins"/>
    <property type="match status" value="1"/>
</dbReference>
<dbReference type="CDD" id="cd04496">
    <property type="entry name" value="SSB_OBF"/>
    <property type="match status" value="1"/>
</dbReference>
<dbReference type="SUPFAM" id="SSF50249">
    <property type="entry name" value="Nucleic acid-binding proteins"/>
    <property type="match status" value="1"/>
</dbReference>